<dbReference type="PANTHER" id="PTHR33048:SF47">
    <property type="entry name" value="INTEGRAL MEMBRANE PROTEIN-RELATED"/>
    <property type="match status" value="1"/>
</dbReference>
<evidence type="ECO:0000256" key="7">
    <source>
        <dbReference type="SAM" id="Phobius"/>
    </source>
</evidence>
<dbReference type="InterPro" id="IPR049326">
    <property type="entry name" value="Rhodopsin_dom_fungi"/>
</dbReference>
<dbReference type="EMBL" id="CAOQHR010000009">
    <property type="protein sequence ID" value="CAI6339732.1"/>
    <property type="molecule type" value="Genomic_DNA"/>
</dbReference>
<feature type="transmembrane region" description="Helical" evidence="7">
    <location>
        <begin position="130"/>
        <end position="152"/>
    </location>
</feature>
<evidence type="ECO:0000256" key="5">
    <source>
        <dbReference type="ARBA" id="ARBA00038359"/>
    </source>
</evidence>
<gene>
    <name evidence="9" type="ORF">PDIGIT_LOCUS12895</name>
</gene>
<dbReference type="GO" id="GO:0016020">
    <property type="term" value="C:membrane"/>
    <property type="evidence" value="ECO:0007669"/>
    <property type="project" value="UniProtKB-SubCell"/>
</dbReference>
<evidence type="ECO:0000256" key="4">
    <source>
        <dbReference type="ARBA" id="ARBA00023136"/>
    </source>
</evidence>
<keyword evidence="2 7" id="KW-0812">Transmembrane</keyword>
<protein>
    <recommendedName>
        <fullName evidence="8">Rhodopsin domain-containing protein</fullName>
    </recommendedName>
</protein>
<evidence type="ECO:0000256" key="3">
    <source>
        <dbReference type="ARBA" id="ARBA00022989"/>
    </source>
</evidence>
<organism evidence="9 10">
    <name type="scientific">Periconia digitata</name>
    <dbReference type="NCBI Taxonomy" id="1303443"/>
    <lineage>
        <taxon>Eukaryota</taxon>
        <taxon>Fungi</taxon>
        <taxon>Dikarya</taxon>
        <taxon>Ascomycota</taxon>
        <taxon>Pezizomycotina</taxon>
        <taxon>Dothideomycetes</taxon>
        <taxon>Pleosporomycetidae</taxon>
        <taxon>Pleosporales</taxon>
        <taxon>Massarineae</taxon>
        <taxon>Periconiaceae</taxon>
        <taxon>Periconia</taxon>
    </lineage>
</organism>
<evidence type="ECO:0000256" key="6">
    <source>
        <dbReference type="SAM" id="MobiDB-lite"/>
    </source>
</evidence>
<keyword evidence="10" id="KW-1185">Reference proteome</keyword>
<feature type="compositionally biased region" description="Basic and acidic residues" evidence="6">
    <location>
        <begin position="404"/>
        <end position="439"/>
    </location>
</feature>
<dbReference type="AlphaFoldDB" id="A0A9W4URD6"/>
<feature type="domain" description="Rhodopsin" evidence="8">
    <location>
        <begin position="36"/>
        <end position="271"/>
    </location>
</feature>
<comment type="caution">
    <text evidence="9">The sequence shown here is derived from an EMBL/GenBank/DDBJ whole genome shotgun (WGS) entry which is preliminary data.</text>
</comment>
<dbReference type="Pfam" id="PF20684">
    <property type="entry name" value="Fung_rhodopsin"/>
    <property type="match status" value="1"/>
</dbReference>
<reference evidence="9" key="1">
    <citation type="submission" date="2023-01" db="EMBL/GenBank/DDBJ databases">
        <authorList>
            <person name="Van Ghelder C."/>
            <person name="Rancurel C."/>
        </authorList>
    </citation>
    <scope>NUCLEOTIDE SEQUENCE</scope>
    <source>
        <strain evidence="9">CNCM I-4278</strain>
    </source>
</reference>
<evidence type="ECO:0000256" key="2">
    <source>
        <dbReference type="ARBA" id="ARBA00022692"/>
    </source>
</evidence>
<comment type="subcellular location">
    <subcellularLocation>
        <location evidence="1">Membrane</location>
        <topology evidence="1">Multi-pass membrane protein</topology>
    </subcellularLocation>
</comment>
<evidence type="ECO:0000256" key="1">
    <source>
        <dbReference type="ARBA" id="ARBA00004141"/>
    </source>
</evidence>
<feature type="region of interest" description="Disordered" evidence="6">
    <location>
        <begin position="361"/>
        <end position="447"/>
    </location>
</feature>
<dbReference type="PANTHER" id="PTHR33048">
    <property type="entry name" value="PTH11-LIKE INTEGRAL MEMBRANE PROTEIN (AFU_ORTHOLOGUE AFUA_5G11245)"/>
    <property type="match status" value="1"/>
</dbReference>
<evidence type="ECO:0000313" key="9">
    <source>
        <dbReference type="EMBL" id="CAI6339732.1"/>
    </source>
</evidence>
<sequence>MTGESNQTVVTDDDHGAILAIVTWCLGCILIFATALRIGTRFLTKNGPYVDDLCVIIAVAIAIGGMVVVSFAVQSGLGKRYSQLSADRRDEIQKECYIVTILYVLSVGISKLSVMAFLDRLACTRLQRLCVTVLSILVLLWTISVTLVVVFACGLPQPWGFYQNHCIEVLPFWFSASAIDVSTDVIMILLPIQIVAGLDIKTKKKLIVMAIFTLRLFLMGLSVIRVVLMRAYLPEGADLSFDSIPFHTITQAHAALSITLACGPAFKPFLHNIRTSMLSSRLARRRTQSSFGHDSYVSKSLVDGTQGSKTTKSLRRYSPVDWHFVSNDNHSSPTRAEPAPLANGYHSCALLHERHTLSTLRTSEGSFSNDMKSAPPIRPPPPPDELRPDLSIFGPRILPGCTDPEMHASKTENDLESRKIYEGQSRDKEMARRPVDHEYSRKRKEHA</sequence>
<proteinExistence type="inferred from homology"/>
<feature type="transmembrane region" description="Helical" evidence="7">
    <location>
        <begin position="97"/>
        <end position="118"/>
    </location>
</feature>
<dbReference type="OrthoDB" id="3897607at2759"/>
<dbReference type="InterPro" id="IPR052337">
    <property type="entry name" value="SAT4-like"/>
</dbReference>
<feature type="compositionally biased region" description="Polar residues" evidence="6">
    <location>
        <begin position="361"/>
        <end position="371"/>
    </location>
</feature>
<dbReference type="Proteomes" id="UP001152607">
    <property type="component" value="Unassembled WGS sequence"/>
</dbReference>
<comment type="similarity">
    <text evidence="5">Belongs to the SAT4 family.</text>
</comment>
<feature type="transmembrane region" description="Helical" evidence="7">
    <location>
        <begin position="16"/>
        <end position="38"/>
    </location>
</feature>
<feature type="transmembrane region" description="Helical" evidence="7">
    <location>
        <begin position="172"/>
        <end position="194"/>
    </location>
</feature>
<keyword evidence="4 7" id="KW-0472">Membrane</keyword>
<accession>A0A9W4URD6</accession>
<keyword evidence="3 7" id="KW-1133">Transmembrane helix</keyword>
<feature type="transmembrane region" description="Helical" evidence="7">
    <location>
        <begin position="50"/>
        <end position="77"/>
    </location>
</feature>
<evidence type="ECO:0000259" key="8">
    <source>
        <dbReference type="Pfam" id="PF20684"/>
    </source>
</evidence>
<feature type="transmembrane region" description="Helical" evidence="7">
    <location>
        <begin position="248"/>
        <end position="270"/>
    </location>
</feature>
<feature type="transmembrane region" description="Helical" evidence="7">
    <location>
        <begin position="206"/>
        <end position="228"/>
    </location>
</feature>
<name>A0A9W4URD6_9PLEO</name>
<evidence type="ECO:0000313" key="10">
    <source>
        <dbReference type="Proteomes" id="UP001152607"/>
    </source>
</evidence>